<dbReference type="PANTHER" id="PTHR13847:SF287">
    <property type="entry name" value="FAD-DEPENDENT OXIDOREDUCTASE DOMAIN-CONTAINING PROTEIN 1"/>
    <property type="match status" value="1"/>
</dbReference>
<dbReference type="GO" id="GO:0016491">
    <property type="term" value="F:oxidoreductase activity"/>
    <property type="evidence" value="ECO:0007669"/>
    <property type="project" value="UniProtKB-KW"/>
</dbReference>
<organism evidence="3 4">
    <name type="scientific">Micromonospora carbonacea</name>
    <dbReference type="NCBI Taxonomy" id="47853"/>
    <lineage>
        <taxon>Bacteria</taxon>
        <taxon>Bacillati</taxon>
        <taxon>Actinomycetota</taxon>
        <taxon>Actinomycetes</taxon>
        <taxon>Micromonosporales</taxon>
        <taxon>Micromonosporaceae</taxon>
        <taxon>Micromonospora</taxon>
    </lineage>
</organism>
<feature type="domain" description="FAD dependent oxidoreductase" evidence="2">
    <location>
        <begin position="13"/>
        <end position="368"/>
    </location>
</feature>
<dbReference type="GO" id="GO:0005737">
    <property type="term" value="C:cytoplasm"/>
    <property type="evidence" value="ECO:0007669"/>
    <property type="project" value="TreeGrafter"/>
</dbReference>
<evidence type="ECO:0000313" key="4">
    <source>
        <dbReference type="Proteomes" id="UP000183585"/>
    </source>
</evidence>
<reference evidence="4" key="1">
    <citation type="submission" date="2016-06" db="EMBL/GenBank/DDBJ databases">
        <authorList>
            <person name="Varghese N."/>
            <person name="Submissions Spin"/>
        </authorList>
    </citation>
    <scope>NUCLEOTIDE SEQUENCE [LARGE SCALE GENOMIC DNA]</scope>
    <source>
        <strain evidence="4">DSM 43168</strain>
    </source>
</reference>
<dbReference type="RefSeq" id="WP_083302995.1">
    <property type="nucleotide sequence ID" value="NZ_FMCT01000019.1"/>
</dbReference>
<dbReference type="Pfam" id="PF01266">
    <property type="entry name" value="DAO"/>
    <property type="match status" value="1"/>
</dbReference>
<dbReference type="AlphaFoldDB" id="A0A1C5AUD1"/>
<dbReference type="SUPFAM" id="SSF51905">
    <property type="entry name" value="FAD/NAD(P)-binding domain"/>
    <property type="match status" value="1"/>
</dbReference>
<dbReference type="PANTHER" id="PTHR13847">
    <property type="entry name" value="SARCOSINE DEHYDROGENASE-RELATED"/>
    <property type="match status" value="1"/>
</dbReference>
<protein>
    <submittedName>
        <fullName evidence="3">Sarcosine oxidase subunit beta</fullName>
    </submittedName>
</protein>
<dbReference type="InterPro" id="IPR036188">
    <property type="entry name" value="FAD/NAD-bd_sf"/>
</dbReference>
<dbReference type="EMBL" id="FMCT01000019">
    <property type="protein sequence ID" value="SCF48661.1"/>
    <property type="molecule type" value="Genomic_DNA"/>
</dbReference>
<evidence type="ECO:0000313" key="3">
    <source>
        <dbReference type="EMBL" id="SCF48661.1"/>
    </source>
</evidence>
<proteinExistence type="predicted"/>
<sequence>MTHSPGRQLASADVAVLGGGIIGSAVARTLVRRGVDVVLVEAGGLGAGTSTRCDGNVLVQTKHDELTVRLTHRSITDYRRWAAELSVDIRFEQPGSLVFFTDPGQVEQAQRRLEWLHAAGVKADYIGPEEARDREPALRGDLVGAIDCYDDASVYPPAVIAGLVEDARRHGCRVLTGATARRLVVDRQGRVEGVETSSGRVNAPFVVNAMGVWSPQLDTGGHAVPPVRPRQGVLVVTEAAPGLVRRAVTEAVYMANRAGGGDGAQAEVAFVAEPTYRGNILLGSSRRFCGYDTSVDGGIFAAIVTRAARFMPDLARLQVIRSFAGLRPWTPDNKPIVGAVRERPGYILATGHEGEGIGLAPITAELVAGCVLGDVPDDLSAEALAAFSPDRLTEPNQGRNP</sequence>
<keyword evidence="4" id="KW-1185">Reference proteome</keyword>
<accession>A0A1C5AUD1</accession>
<keyword evidence="1" id="KW-0560">Oxidoreductase</keyword>
<gene>
    <name evidence="3" type="ORF">GA0070563_11977</name>
</gene>
<dbReference type="SUPFAM" id="SSF54373">
    <property type="entry name" value="FAD-linked reductases, C-terminal domain"/>
    <property type="match status" value="1"/>
</dbReference>
<evidence type="ECO:0000259" key="2">
    <source>
        <dbReference type="Pfam" id="PF01266"/>
    </source>
</evidence>
<evidence type="ECO:0000256" key="1">
    <source>
        <dbReference type="ARBA" id="ARBA00023002"/>
    </source>
</evidence>
<dbReference type="Proteomes" id="UP000183585">
    <property type="component" value="Unassembled WGS sequence"/>
</dbReference>
<dbReference type="InterPro" id="IPR006076">
    <property type="entry name" value="FAD-dep_OxRdtase"/>
</dbReference>
<name>A0A1C5AUD1_9ACTN</name>
<dbReference type="Gene3D" id="3.50.50.60">
    <property type="entry name" value="FAD/NAD(P)-binding domain"/>
    <property type="match status" value="1"/>
</dbReference>
<dbReference type="Gene3D" id="3.30.9.10">
    <property type="entry name" value="D-Amino Acid Oxidase, subunit A, domain 2"/>
    <property type="match status" value="1"/>
</dbReference>